<dbReference type="InterPro" id="IPR003830">
    <property type="entry name" value="ComA_synth"/>
</dbReference>
<name>A0A501WCB9_9BACT</name>
<dbReference type="EMBL" id="VFRQ01000003">
    <property type="protein sequence ID" value="TPE44871.1"/>
    <property type="molecule type" value="Genomic_DNA"/>
</dbReference>
<comment type="similarity">
    <text evidence="1">Belongs to the phosphosulfolactate synthase family.</text>
</comment>
<sequence length="260" mass="29264">MNYTLKSIPEREAKPRERGFTMAMDKGLSVREVEDFLEVAGEYVDIVKLGWATSFVTPNLKKKLDAYKAAGIPTYFGGTLFEAFIARNQFEDYRRVLDKYEMTFAEVSDGSLEMPHDVKCEYISKLADQVTVLSEVGSKDAEKIIPPYMWIKLMKAELEAGSWKVIGEAREGGNVGLFRSSGEVRSGLVEEILTQVPFEKILWEAPQKAQQVWFIKLLGANVNLGNIAPSEVIPLETIRLGLRGDTFDHFLNMEKAGLKI</sequence>
<protein>
    <submittedName>
        <fullName evidence="2">Phosphosulfolactate synthase</fullName>
    </submittedName>
</protein>
<dbReference type="Proteomes" id="UP000316727">
    <property type="component" value="Unassembled WGS sequence"/>
</dbReference>
<evidence type="ECO:0000313" key="3">
    <source>
        <dbReference type="Proteomes" id="UP000316727"/>
    </source>
</evidence>
<dbReference type="Pfam" id="PF02679">
    <property type="entry name" value="ComA"/>
    <property type="match status" value="1"/>
</dbReference>
<dbReference type="InterPro" id="IPR013785">
    <property type="entry name" value="Aldolase_TIM"/>
</dbReference>
<dbReference type="OrthoDB" id="7809088at2"/>
<evidence type="ECO:0000313" key="2">
    <source>
        <dbReference type="EMBL" id="TPE44871.1"/>
    </source>
</evidence>
<dbReference type="AlphaFoldDB" id="A0A501WCB9"/>
<dbReference type="Gene3D" id="3.20.20.70">
    <property type="entry name" value="Aldolase class I"/>
    <property type="match status" value="1"/>
</dbReference>
<proteinExistence type="inferred from homology"/>
<dbReference type="PANTHER" id="PTHR48413:SF1">
    <property type="entry name" value="PROTEIN HEAT-STRESS-ASSOCIATED 32"/>
    <property type="match status" value="1"/>
</dbReference>
<dbReference type="RefSeq" id="WP_140620895.1">
    <property type="nucleotide sequence ID" value="NZ_VFRQ01000003.1"/>
</dbReference>
<dbReference type="InterPro" id="IPR036112">
    <property type="entry name" value="ComA_synth_sf"/>
</dbReference>
<organism evidence="2 3">
    <name type="scientific">Pontibacter mangrovi</name>
    <dbReference type="NCBI Taxonomy" id="2589816"/>
    <lineage>
        <taxon>Bacteria</taxon>
        <taxon>Pseudomonadati</taxon>
        <taxon>Bacteroidota</taxon>
        <taxon>Cytophagia</taxon>
        <taxon>Cytophagales</taxon>
        <taxon>Hymenobacteraceae</taxon>
        <taxon>Pontibacter</taxon>
    </lineage>
</organism>
<gene>
    <name evidence="2" type="ORF">FJM65_07580</name>
</gene>
<reference evidence="2 3" key="1">
    <citation type="submission" date="2019-06" db="EMBL/GenBank/DDBJ databases">
        <title>A novel bacterium of genus Pontibacter, isolated from marine sediment.</title>
        <authorList>
            <person name="Huang H."/>
            <person name="Mo K."/>
            <person name="Hu Y."/>
        </authorList>
    </citation>
    <scope>NUCLEOTIDE SEQUENCE [LARGE SCALE GENOMIC DNA]</scope>
    <source>
        <strain evidence="2 3">HB172049</strain>
    </source>
</reference>
<evidence type="ECO:0000256" key="1">
    <source>
        <dbReference type="ARBA" id="ARBA00010424"/>
    </source>
</evidence>
<keyword evidence="3" id="KW-1185">Reference proteome</keyword>
<comment type="caution">
    <text evidence="2">The sequence shown here is derived from an EMBL/GenBank/DDBJ whole genome shotgun (WGS) entry which is preliminary data.</text>
</comment>
<dbReference type="PANTHER" id="PTHR48413">
    <property type="match status" value="1"/>
</dbReference>
<dbReference type="SUPFAM" id="SSF102110">
    <property type="entry name" value="(2r)-phospho-3-sulfolactate synthase ComA"/>
    <property type="match status" value="1"/>
</dbReference>
<accession>A0A501WCB9</accession>